<evidence type="ECO:0000259" key="11">
    <source>
        <dbReference type="Pfam" id="PF02108"/>
    </source>
</evidence>
<dbReference type="PRINTS" id="PR01003">
    <property type="entry name" value="FLGFLIH"/>
</dbReference>
<dbReference type="InterPro" id="IPR018035">
    <property type="entry name" value="Flagellar_FliH/T3SS_HrpE"/>
</dbReference>
<evidence type="ECO:0000256" key="5">
    <source>
        <dbReference type="ARBA" id="ARBA00022448"/>
    </source>
</evidence>
<feature type="compositionally biased region" description="Basic and acidic residues" evidence="10">
    <location>
        <begin position="41"/>
        <end position="70"/>
    </location>
</feature>
<keyword evidence="6" id="KW-0963">Cytoplasm</keyword>
<evidence type="ECO:0000256" key="10">
    <source>
        <dbReference type="SAM" id="MobiDB-lite"/>
    </source>
</evidence>
<dbReference type="PANTHER" id="PTHR34982:SF1">
    <property type="entry name" value="FLAGELLAR ASSEMBLY PROTEIN FLIH"/>
    <property type="match status" value="1"/>
</dbReference>
<proteinExistence type="inferred from homology"/>
<feature type="region of interest" description="Disordered" evidence="10">
    <location>
        <begin position="1"/>
        <end position="98"/>
    </location>
</feature>
<keyword evidence="12" id="KW-0969">Cilium</keyword>
<dbReference type="Proteomes" id="UP000563050">
    <property type="component" value="Unassembled WGS sequence"/>
</dbReference>
<keyword evidence="5" id="KW-0813">Transport</keyword>
<evidence type="ECO:0000256" key="9">
    <source>
        <dbReference type="ARBA" id="ARBA00023225"/>
    </source>
</evidence>
<evidence type="ECO:0000256" key="8">
    <source>
        <dbReference type="ARBA" id="ARBA00022927"/>
    </source>
</evidence>
<dbReference type="GO" id="GO:0009288">
    <property type="term" value="C:bacterial-type flagellum"/>
    <property type="evidence" value="ECO:0007669"/>
    <property type="project" value="InterPro"/>
</dbReference>
<protein>
    <recommendedName>
        <fullName evidence="4">Flagellar assembly protein FliH</fullName>
    </recommendedName>
</protein>
<evidence type="ECO:0000256" key="6">
    <source>
        <dbReference type="ARBA" id="ARBA00022490"/>
    </source>
</evidence>
<name>A0A7W5DI50_9GAMM</name>
<evidence type="ECO:0000313" key="13">
    <source>
        <dbReference type="Proteomes" id="UP000563050"/>
    </source>
</evidence>
<dbReference type="GO" id="GO:0003774">
    <property type="term" value="F:cytoskeletal motor activity"/>
    <property type="evidence" value="ECO:0007669"/>
    <property type="project" value="InterPro"/>
</dbReference>
<organism evidence="12 13">
    <name type="scientific">Halomonas fontilapidosi</name>
    <dbReference type="NCBI Taxonomy" id="616675"/>
    <lineage>
        <taxon>Bacteria</taxon>
        <taxon>Pseudomonadati</taxon>
        <taxon>Pseudomonadota</taxon>
        <taxon>Gammaproteobacteria</taxon>
        <taxon>Oceanospirillales</taxon>
        <taxon>Halomonadaceae</taxon>
        <taxon>Halomonas</taxon>
    </lineage>
</organism>
<dbReference type="Pfam" id="PF02108">
    <property type="entry name" value="FliH"/>
    <property type="match status" value="1"/>
</dbReference>
<dbReference type="InterPro" id="IPR051472">
    <property type="entry name" value="T3SS_Stator/FliH"/>
</dbReference>
<evidence type="ECO:0000256" key="2">
    <source>
        <dbReference type="ARBA" id="ARBA00004496"/>
    </source>
</evidence>
<comment type="subcellular location">
    <subcellularLocation>
        <location evidence="2">Cytoplasm</location>
    </subcellularLocation>
</comment>
<reference evidence="12 13" key="1">
    <citation type="submission" date="2020-08" db="EMBL/GenBank/DDBJ databases">
        <title>Genomic Encyclopedia of Type Strains, Phase III (KMG-III): the genomes of soil and plant-associated and newly described type strains.</title>
        <authorList>
            <person name="Whitman W."/>
        </authorList>
    </citation>
    <scope>NUCLEOTIDE SEQUENCE [LARGE SCALE GENOMIC DNA]</scope>
    <source>
        <strain evidence="12 13">CECT 7341</strain>
    </source>
</reference>
<keyword evidence="12" id="KW-0282">Flagellum</keyword>
<keyword evidence="7" id="KW-1005">Bacterial flagellum biogenesis</keyword>
<keyword evidence="8" id="KW-0653">Protein transport</keyword>
<dbReference type="RefSeq" id="WP_246378312.1">
    <property type="nucleotide sequence ID" value="NZ_JACHXQ010000001.1"/>
</dbReference>
<comment type="function">
    <text evidence="1">Needed for flagellar regrowth and assembly.</text>
</comment>
<evidence type="ECO:0000256" key="1">
    <source>
        <dbReference type="ARBA" id="ARBA00003041"/>
    </source>
</evidence>
<comment type="caution">
    <text evidence="12">The sequence shown here is derived from an EMBL/GenBank/DDBJ whole genome shotgun (WGS) entry which is preliminary data.</text>
</comment>
<accession>A0A7W5DI50</accession>
<dbReference type="PANTHER" id="PTHR34982">
    <property type="entry name" value="YOP PROTEINS TRANSLOCATION PROTEIN L"/>
    <property type="match status" value="1"/>
</dbReference>
<keyword evidence="12" id="KW-0966">Cell projection</keyword>
<dbReference type="GO" id="GO:0015031">
    <property type="term" value="P:protein transport"/>
    <property type="evidence" value="ECO:0007669"/>
    <property type="project" value="UniProtKB-KW"/>
</dbReference>
<dbReference type="GO" id="GO:0005829">
    <property type="term" value="C:cytosol"/>
    <property type="evidence" value="ECO:0007669"/>
    <property type="project" value="TreeGrafter"/>
</dbReference>
<evidence type="ECO:0000256" key="3">
    <source>
        <dbReference type="ARBA" id="ARBA00006602"/>
    </source>
</evidence>
<keyword evidence="13" id="KW-1185">Reference proteome</keyword>
<feature type="domain" description="Flagellar assembly protein FliH/Type III secretion system HrpE" evidence="11">
    <location>
        <begin position="107"/>
        <end position="231"/>
    </location>
</feature>
<comment type="similarity">
    <text evidence="3">Belongs to the FliH family.</text>
</comment>
<sequence>MSERGEAGMADSQTPWRRWQMGELQSPRRASRPESPGGTQAKEDADGREARQRQAELQALRERVRREAHQEGLLAGREQGHAEGLARGLEEGRQQAQDDMEARLAEALQPLVSLASAFSAALEELDESIAQDLVDLALATGHQLAGEALKARPRQVLELVRALLHTEPPLIGQQRLWLHPLDHKLVQKHLGEELSAAGWMLQPDDQLSRGGCRVTNANGELDATWETRWQAVKAQVRHRSPGHDEQQGEAP</sequence>
<dbReference type="InterPro" id="IPR000563">
    <property type="entry name" value="Flag_FliH"/>
</dbReference>
<evidence type="ECO:0000256" key="7">
    <source>
        <dbReference type="ARBA" id="ARBA00022795"/>
    </source>
</evidence>
<dbReference type="EMBL" id="JACHXQ010000001">
    <property type="protein sequence ID" value="MBB3182859.1"/>
    <property type="molecule type" value="Genomic_DNA"/>
</dbReference>
<evidence type="ECO:0000313" key="12">
    <source>
        <dbReference type="EMBL" id="MBB3182859.1"/>
    </source>
</evidence>
<evidence type="ECO:0000256" key="4">
    <source>
        <dbReference type="ARBA" id="ARBA00016507"/>
    </source>
</evidence>
<dbReference type="AlphaFoldDB" id="A0A7W5DI50"/>
<dbReference type="GO" id="GO:0044781">
    <property type="term" value="P:bacterial-type flagellum organization"/>
    <property type="evidence" value="ECO:0007669"/>
    <property type="project" value="UniProtKB-KW"/>
</dbReference>
<keyword evidence="9" id="KW-1006">Bacterial flagellum protein export</keyword>
<gene>
    <name evidence="12" type="ORF">FHR95_000383</name>
</gene>
<dbReference type="GO" id="GO:0071973">
    <property type="term" value="P:bacterial-type flagellum-dependent cell motility"/>
    <property type="evidence" value="ECO:0007669"/>
    <property type="project" value="InterPro"/>
</dbReference>